<dbReference type="InterPro" id="IPR002645">
    <property type="entry name" value="STAS_dom"/>
</dbReference>
<dbReference type="HOGENOM" id="CLU_115403_6_2_6"/>
<name>A0A076LKL5_9GAMM</name>
<evidence type="ECO:0000256" key="2">
    <source>
        <dbReference type="RuleBase" id="RU003749"/>
    </source>
</evidence>
<accession>A0A076LKL5</accession>
<dbReference type="AlphaFoldDB" id="A0A076LKL5"/>
<dbReference type="InterPro" id="IPR003658">
    <property type="entry name" value="Anti-sigma_ant"/>
</dbReference>
<sequence>MNFAVEEVGGLTIVSPLIRRLDASVAGVFRQNVVTLIEQGHHRLLLDFSQVDFIDSSCLGALVSLLKLLNNRGDLLLCGLNENIQGMFRITRMDRVFHIGTDRQQMLAQHGA</sequence>
<dbReference type="Gene3D" id="3.30.750.24">
    <property type="entry name" value="STAS domain"/>
    <property type="match status" value="1"/>
</dbReference>
<comment type="similarity">
    <text evidence="1 2">Belongs to the anti-sigma-factor antagonist family.</text>
</comment>
<dbReference type="NCBIfam" id="TIGR00377">
    <property type="entry name" value="ant_ant_sig"/>
    <property type="match status" value="1"/>
</dbReference>
<dbReference type="EMBL" id="CP006664">
    <property type="protein sequence ID" value="AIJ07258.1"/>
    <property type="molecule type" value="Genomic_DNA"/>
</dbReference>
<dbReference type="GO" id="GO:0043856">
    <property type="term" value="F:anti-sigma factor antagonist activity"/>
    <property type="evidence" value="ECO:0007669"/>
    <property type="project" value="InterPro"/>
</dbReference>
<evidence type="ECO:0000313" key="5">
    <source>
        <dbReference type="Proteomes" id="UP000028681"/>
    </source>
</evidence>
<evidence type="ECO:0000256" key="1">
    <source>
        <dbReference type="ARBA" id="ARBA00009013"/>
    </source>
</evidence>
<dbReference type="Proteomes" id="UP000028681">
    <property type="component" value="Chromosome"/>
</dbReference>
<dbReference type="PANTHER" id="PTHR33495:SF2">
    <property type="entry name" value="ANTI-SIGMA FACTOR ANTAGONIST TM_1081-RELATED"/>
    <property type="match status" value="1"/>
</dbReference>
<feature type="domain" description="STAS" evidence="3">
    <location>
        <begin position="21"/>
        <end position="112"/>
    </location>
</feature>
<reference evidence="4 5" key="1">
    <citation type="journal article" date="2012" name="PLoS ONE">
        <title>Edwardsiella comparative phylogenomics reveal the new intra/inter-species taxonomic relationships, virulence evolution and niche adaptation mechanisms.</title>
        <authorList>
            <person name="Yang M."/>
            <person name="Lv Y."/>
            <person name="Xiao J."/>
            <person name="Wu H."/>
            <person name="Zheng H."/>
            <person name="Liu Q."/>
            <person name="Zhang Y."/>
            <person name="Wang Q."/>
        </authorList>
    </citation>
    <scope>NUCLEOTIDE SEQUENCE [LARGE SCALE GENOMIC DNA]</scope>
    <source>
        <strain evidence="5">080813</strain>
    </source>
</reference>
<dbReference type="CDD" id="cd07043">
    <property type="entry name" value="STAS_anti-anti-sigma_factors"/>
    <property type="match status" value="1"/>
</dbReference>
<dbReference type="InterPro" id="IPR036513">
    <property type="entry name" value="STAS_dom_sf"/>
</dbReference>
<proteinExistence type="inferred from homology"/>
<dbReference type="PANTHER" id="PTHR33495">
    <property type="entry name" value="ANTI-SIGMA FACTOR ANTAGONIST TM_1081-RELATED-RELATED"/>
    <property type="match status" value="1"/>
</dbReference>
<dbReference type="GeneID" id="33938519"/>
<dbReference type="Pfam" id="PF01740">
    <property type="entry name" value="STAS"/>
    <property type="match status" value="1"/>
</dbReference>
<protein>
    <recommendedName>
        <fullName evidence="2">Anti-sigma factor antagonist</fullName>
    </recommendedName>
</protein>
<dbReference type="KEGG" id="ete:ETEE_0787"/>
<dbReference type="RefSeq" id="WP_034164129.1">
    <property type="nucleotide sequence ID" value="NZ_CP006664.1"/>
</dbReference>
<evidence type="ECO:0000313" key="4">
    <source>
        <dbReference type="EMBL" id="AIJ07258.1"/>
    </source>
</evidence>
<dbReference type="SUPFAM" id="SSF52091">
    <property type="entry name" value="SpoIIaa-like"/>
    <property type="match status" value="1"/>
</dbReference>
<evidence type="ECO:0000259" key="3">
    <source>
        <dbReference type="PROSITE" id="PS50801"/>
    </source>
</evidence>
<organism evidence="4 5">
    <name type="scientific">Edwardsiella anguillarum ET080813</name>
    <dbReference type="NCBI Taxonomy" id="667120"/>
    <lineage>
        <taxon>Bacteria</taxon>
        <taxon>Pseudomonadati</taxon>
        <taxon>Pseudomonadota</taxon>
        <taxon>Gammaproteobacteria</taxon>
        <taxon>Enterobacterales</taxon>
        <taxon>Hafniaceae</taxon>
        <taxon>Edwardsiella</taxon>
    </lineage>
</organism>
<dbReference type="PROSITE" id="PS50801">
    <property type="entry name" value="STAS"/>
    <property type="match status" value="1"/>
</dbReference>
<gene>
    <name evidence="4" type="primary">rsbV</name>
    <name evidence="4" type="ORF">ETEE_0787</name>
</gene>